<evidence type="ECO:0000259" key="2">
    <source>
        <dbReference type="SMART" id="SM00703"/>
    </source>
</evidence>
<dbReference type="Pfam" id="PF01757">
    <property type="entry name" value="Acyl_transf_3"/>
    <property type="match status" value="1"/>
</dbReference>
<reference evidence="4" key="1">
    <citation type="submission" date="2025-08" db="UniProtKB">
        <authorList>
            <consortium name="RefSeq"/>
        </authorList>
    </citation>
    <scope>IDENTIFICATION</scope>
    <source>
        <tissue evidence="4">Whole Larva</tissue>
    </source>
</reference>
<name>A0ABM1N8S6_NICVS</name>
<evidence type="ECO:0000313" key="3">
    <source>
        <dbReference type="Proteomes" id="UP000695000"/>
    </source>
</evidence>
<feature type="transmembrane region" description="Helical" evidence="1">
    <location>
        <begin position="446"/>
        <end position="461"/>
    </location>
</feature>
<feature type="transmembrane region" description="Helical" evidence="1">
    <location>
        <begin position="367"/>
        <end position="386"/>
    </location>
</feature>
<sequence length="585" mass="66582">MAPAMFYASWSKMFDANAKIPSGILRGNVNQFGDFDECLEVSSAKYCLIEVDLSNLWRKLEENEIENLVHSQYIIKATYDDPKHRVPNYSMIKWGVCIPKLCNISGISKVVSEKLDLKIRAEEDFCQSGDNDGSISKNTMISFGALIFLTGLASAFKLIGVGHCSKLLGCFEIQSNWIKFNDAKKDRNESLDGIRALSALALLMSHKAMVQLFGPYVDGYKVAEHFGQSWSILGRTAVLHTDTFILLSGFLTAKSMVRNYAANQTLGFRRMCVDRMFRILPSLIVTIIFCTEILPNLSSGPYKPMLVGHHANLCRKFWWRNVLFINNLYPFEEMCLTHTHQIAIDMQLFVVSPIIVYFLLKRRIFGYILGFSIILASSILKYLTIAERELSYIVYFGTSVSQLFDTANYSYIRATHRVGIYAMGIFAAFTIRDFNKFTVFMKRNPSLYVIFGMGSGLWVMLRHHRMGLSAYAYDAKEAADFGAIGSFLWACSVSWTIHASENDYGGWFPKLLSWKHFAHFTKISYAFYLVQFPLLFHSVASTKHPIPFDSNFLELGETCRMFLASILLTLLVEIPLRNVRKLNCQ</sequence>
<dbReference type="PANTHER" id="PTHR11161">
    <property type="entry name" value="O-ACYLTRANSFERASE"/>
    <property type="match status" value="1"/>
</dbReference>
<dbReference type="GeneID" id="108567335"/>
<dbReference type="PANTHER" id="PTHR11161:SF4">
    <property type="entry name" value="DROP DEAD"/>
    <property type="match status" value="1"/>
</dbReference>
<dbReference type="InterPro" id="IPR002656">
    <property type="entry name" value="Acyl_transf_3_dom"/>
</dbReference>
<dbReference type="Proteomes" id="UP000695000">
    <property type="component" value="Unplaced"/>
</dbReference>
<feature type="transmembrane region" description="Helical" evidence="1">
    <location>
        <begin position="418"/>
        <end position="434"/>
    </location>
</feature>
<evidence type="ECO:0000313" key="4">
    <source>
        <dbReference type="RefSeq" id="XP_017783226.1"/>
    </source>
</evidence>
<keyword evidence="1" id="KW-0472">Membrane</keyword>
<feature type="transmembrane region" description="Helical" evidence="1">
    <location>
        <begin position="342"/>
        <end position="360"/>
    </location>
</feature>
<feature type="transmembrane region" description="Helical" evidence="1">
    <location>
        <begin position="140"/>
        <end position="159"/>
    </location>
</feature>
<organism evidence="3 4">
    <name type="scientific">Nicrophorus vespilloides</name>
    <name type="common">Boreal carrion beetle</name>
    <dbReference type="NCBI Taxonomy" id="110193"/>
    <lineage>
        <taxon>Eukaryota</taxon>
        <taxon>Metazoa</taxon>
        <taxon>Ecdysozoa</taxon>
        <taxon>Arthropoda</taxon>
        <taxon>Hexapoda</taxon>
        <taxon>Insecta</taxon>
        <taxon>Pterygota</taxon>
        <taxon>Neoptera</taxon>
        <taxon>Endopterygota</taxon>
        <taxon>Coleoptera</taxon>
        <taxon>Polyphaga</taxon>
        <taxon>Staphyliniformia</taxon>
        <taxon>Silphidae</taxon>
        <taxon>Nicrophorinae</taxon>
        <taxon>Nicrophorus</taxon>
    </lineage>
</organism>
<dbReference type="SMART" id="SM00703">
    <property type="entry name" value="NRF"/>
    <property type="match status" value="1"/>
</dbReference>
<feature type="domain" description="Nose resistant-to-fluoxetine protein N-terminal" evidence="2">
    <location>
        <begin position="3"/>
        <end position="128"/>
    </location>
</feature>
<keyword evidence="3" id="KW-1185">Reference proteome</keyword>
<keyword evidence="1" id="KW-1133">Transmembrane helix</keyword>
<dbReference type="Pfam" id="PF20146">
    <property type="entry name" value="NRF"/>
    <property type="match status" value="1"/>
</dbReference>
<feature type="transmembrane region" description="Helical" evidence="1">
    <location>
        <begin position="277"/>
        <end position="297"/>
    </location>
</feature>
<dbReference type="InterPro" id="IPR052728">
    <property type="entry name" value="O2_lipid_transport_reg"/>
</dbReference>
<evidence type="ECO:0000256" key="1">
    <source>
        <dbReference type="SAM" id="Phobius"/>
    </source>
</evidence>
<proteinExistence type="predicted"/>
<accession>A0ABM1N8S6</accession>
<protein>
    <submittedName>
        <fullName evidence="4">Uncharacterized protein LOC108567335</fullName>
    </submittedName>
</protein>
<dbReference type="RefSeq" id="XP_017783226.1">
    <property type="nucleotide sequence ID" value="XM_017927737.1"/>
</dbReference>
<gene>
    <name evidence="4" type="primary">LOC108567335</name>
</gene>
<dbReference type="InterPro" id="IPR006621">
    <property type="entry name" value="Nose-resist-to-fluoxetine_N"/>
</dbReference>
<keyword evidence="1" id="KW-0812">Transmembrane</keyword>